<evidence type="ECO:0000256" key="2">
    <source>
        <dbReference type="ARBA" id="ARBA00005045"/>
    </source>
</evidence>
<dbReference type="NCBIfam" id="TIGR00414">
    <property type="entry name" value="serS"/>
    <property type="match status" value="1"/>
</dbReference>
<dbReference type="EC" id="6.1.1.11" evidence="4 13"/>
<evidence type="ECO:0000256" key="10">
    <source>
        <dbReference type="ARBA" id="ARBA00023146"/>
    </source>
</evidence>
<organism evidence="15 16">
    <name type="scientific">Candidatus Kaiserbacteria bacterium GWA2_50_9</name>
    <dbReference type="NCBI Taxonomy" id="1798474"/>
    <lineage>
        <taxon>Bacteria</taxon>
        <taxon>Candidatus Kaiseribacteriota</taxon>
    </lineage>
</organism>
<comment type="caution">
    <text evidence="15">The sequence shown here is derived from an EMBL/GenBank/DDBJ whole genome shotgun (WGS) entry which is preliminary data.</text>
</comment>
<dbReference type="PRINTS" id="PR00981">
    <property type="entry name" value="TRNASYNTHSER"/>
</dbReference>
<dbReference type="Pfam" id="PF00587">
    <property type="entry name" value="tRNA-synt_2b"/>
    <property type="match status" value="1"/>
</dbReference>
<dbReference type="EMBL" id="MFKN01000040">
    <property type="protein sequence ID" value="OGG39818.1"/>
    <property type="molecule type" value="Genomic_DNA"/>
</dbReference>
<dbReference type="GO" id="GO:0004828">
    <property type="term" value="F:serine-tRNA ligase activity"/>
    <property type="evidence" value="ECO:0007669"/>
    <property type="project" value="UniProtKB-UniRule"/>
</dbReference>
<protein>
    <recommendedName>
        <fullName evidence="4 13">Serine--tRNA ligase</fullName>
        <ecNumber evidence="4 13">6.1.1.11</ecNumber>
    </recommendedName>
</protein>
<dbReference type="PANTHER" id="PTHR43697:SF1">
    <property type="entry name" value="SERINE--TRNA LIGASE"/>
    <property type="match status" value="1"/>
</dbReference>
<dbReference type="STRING" id="1798474.A2118_00140"/>
<evidence type="ECO:0000256" key="4">
    <source>
        <dbReference type="ARBA" id="ARBA00012840"/>
    </source>
</evidence>
<name>A0A1F6BSL3_9BACT</name>
<feature type="domain" description="Aminoacyl-transfer RNA synthetases class-II family profile" evidence="14">
    <location>
        <begin position="29"/>
        <end position="262"/>
    </location>
</feature>
<accession>A0A1F6BSL3</accession>
<dbReference type="GO" id="GO:0006434">
    <property type="term" value="P:seryl-tRNA aminoacylation"/>
    <property type="evidence" value="ECO:0007669"/>
    <property type="project" value="UniProtKB-UniRule"/>
</dbReference>
<gene>
    <name evidence="15" type="ORF">A2118_00140</name>
</gene>
<evidence type="ECO:0000256" key="12">
    <source>
        <dbReference type="ARBA" id="ARBA00048823"/>
    </source>
</evidence>
<evidence type="ECO:0000256" key="8">
    <source>
        <dbReference type="ARBA" id="ARBA00022840"/>
    </source>
</evidence>
<keyword evidence="7" id="KW-0547">Nucleotide-binding</keyword>
<keyword evidence="9" id="KW-0648">Protein biosynthesis</keyword>
<dbReference type="AlphaFoldDB" id="A0A1F6BSL3"/>
<evidence type="ECO:0000256" key="9">
    <source>
        <dbReference type="ARBA" id="ARBA00022917"/>
    </source>
</evidence>
<dbReference type="GO" id="GO:0005524">
    <property type="term" value="F:ATP binding"/>
    <property type="evidence" value="ECO:0007669"/>
    <property type="project" value="UniProtKB-KW"/>
</dbReference>
<keyword evidence="8" id="KW-0067">ATP-binding</keyword>
<comment type="catalytic activity">
    <reaction evidence="11">
        <text>tRNA(Sec) + L-serine + ATP = L-seryl-tRNA(Sec) + AMP + diphosphate + H(+)</text>
        <dbReference type="Rhea" id="RHEA:42580"/>
        <dbReference type="Rhea" id="RHEA-COMP:9742"/>
        <dbReference type="Rhea" id="RHEA-COMP:10128"/>
        <dbReference type="ChEBI" id="CHEBI:15378"/>
        <dbReference type="ChEBI" id="CHEBI:30616"/>
        <dbReference type="ChEBI" id="CHEBI:33019"/>
        <dbReference type="ChEBI" id="CHEBI:33384"/>
        <dbReference type="ChEBI" id="CHEBI:78442"/>
        <dbReference type="ChEBI" id="CHEBI:78533"/>
        <dbReference type="ChEBI" id="CHEBI:456215"/>
        <dbReference type="EC" id="6.1.1.11"/>
    </reaction>
</comment>
<dbReference type="InterPro" id="IPR045864">
    <property type="entry name" value="aa-tRNA-synth_II/BPL/LPL"/>
</dbReference>
<dbReference type="InterPro" id="IPR002314">
    <property type="entry name" value="aa-tRNA-synt_IIb"/>
</dbReference>
<comment type="catalytic activity">
    <reaction evidence="12">
        <text>tRNA(Ser) + L-serine + ATP = L-seryl-tRNA(Ser) + AMP + diphosphate + H(+)</text>
        <dbReference type="Rhea" id="RHEA:12292"/>
        <dbReference type="Rhea" id="RHEA-COMP:9669"/>
        <dbReference type="Rhea" id="RHEA-COMP:9703"/>
        <dbReference type="ChEBI" id="CHEBI:15378"/>
        <dbReference type="ChEBI" id="CHEBI:30616"/>
        <dbReference type="ChEBI" id="CHEBI:33019"/>
        <dbReference type="ChEBI" id="CHEBI:33384"/>
        <dbReference type="ChEBI" id="CHEBI:78442"/>
        <dbReference type="ChEBI" id="CHEBI:78533"/>
        <dbReference type="ChEBI" id="CHEBI:456215"/>
        <dbReference type="EC" id="6.1.1.11"/>
    </reaction>
</comment>
<comment type="pathway">
    <text evidence="2">Aminoacyl-tRNA biosynthesis; selenocysteinyl-tRNA(Sec) biosynthesis; L-seryl-tRNA(Sec) from L-serine and tRNA(Sec): step 1/1.</text>
</comment>
<proteinExistence type="inferred from homology"/>
<comment type="subcellular location">
    <subcellularLocation>
        <location evidence="1">Cytoplasm</location>
    </subcellularLocation>
</comment>
<dbReference type="GO" id="GO:0005737">
    <property type="term" value="C:cytoplasm"/>
    <property type="evidence" value="ECO:0007669"/>
    <property type="project" value="UniProtKB-SubCell"/>
</dbReference>
<evidence type="ECO:0000259" key="14">
    <source>
        <dbReference type="PROSITE" id="PS50862"/>
    </source>
</evidence>
<keyword evidence="5" id="KW-0963">Cytoplasm</keyword>
<evidence type="ECO:0000256" key="3">
    <source>
        <dbReference type="ARBA" id="ARBA00010728"/>
    </source>
</evidence>
<evidence type="ECO:0000256" key="1">
    <source>
        <dbReference type="ARBA" id="ARBA00004496"/>
    </source>
</evidence>
<dbReference type="InterPro" id="IPR006195">
    <property type="entry name" value="aa-tRNA-synth_II"/>
</dbReference>
<keyword evidence="10" id="KW-0030">Aminoacyl-tRNA synthetase</keyword>
<evidence type="ECO:0000256" key="13">
    <source>
        <dbReference type="NCBIfam" id="TIGR00414"/>
    </source>
</evidence>
<evidence type="ECO:0000256" key="6">
    <source>
        <dbReference type="ARBA" id="ARBA00022598"/>
    </source>
</evidence>
<comment type="similarity">
    <text evidence="3">Belongs to the class-II aminoacyl-tRNA synthetase family. Type-1 seryl-tRNA synthetase subfamily.</text>
</comment>
<dbReference type="PANTHER" id="PTHR43697">
    <property type="entry name" value="SERYL-TRNA SYNTHETASE"/>
    <property type="match status" value="1"/>
</dbReference>
<dbReference type="Proteomes" id="UP000179014">
    <property type="component" value="Unassembled WGS sequence"/>
</dbReference>
<sequence length="277" mass="31380">MADFERGAKVAGFRGYFLKGDAAILSYALWQFISNHFVKKGGFVPMIAPSLVRRESFMGTGYLPQSEEDLYKTQDGEYLAGTAEVASMGYHMNEVLDAKQFPLKYFSFSPCFRREAGAHGKDTKGLVRVHEFYKFEQVMLCEASHEASVKYHEELTANAEEMIQLLKIPYHVVINCSGDLGLGQVKKYDIECWVPSEGKYRETHSSSYFHDFQTRRLNIRYRDEQGEMKFAHSLNNTALATPRLLAIIIENYQQSDGTIKVPNVLVPYVGKSVIGPA</sequence>
<evidence type="ECO:0000256" key="11">
    <source>
        <dbReference type="ARBA" id="ARBA00047929"/>
    </source>
</evidence>
<dbReference type="InterPro" id="IPR002317">
    <property type="entry name" value="Ser-tRNA-ligase_type_1"/>
</dbReference>
<reference evidence="15 16" key="1">
    <citation type="journal article" date="2016" name="Nat. Commun.">
        <title>Thousands of microbial genomes shed light on interconnected biogeochemical processes in an aquifer system.</title>
        <authorList>
            <person name="Anantharaman K."/>
            <person name="Brown C.T."/>
            <person name="Hug L.A."/>
            <person name="Sharon I."/>
            <person name="Castelle C.J."/>
            <person name="Probst A.J."/>
            <person name="Thomas B.C."/>
            <person name="Singh A."/>
            <person name="Wilkins M.J."/>
            <person name="Karaoz U."/>
            <person name="Brodie E.L."/>
            <person name="Williams K.H."/>
            <person name="Hubbard S.S."/>
            <person name="Banfield J.F."/>
        </authorList>
    </citation>
    <scope>NUCLEOTIDE SEQUENCE [LARGE SCALE GENOMIC DNA]</scope>
</reference>
<dbReference type="PROSITE" id="PS50862">
    <property type="entry name" value="AA_TRNA_LIGASE_II"/>
    <property type="match status" value="1"/>
</dbReference>
<dbReference type="SUPFAM" id="SSF55681">
    <property type="entry name" value="Class II aaRS and biotin synthetases"/>
    <property type="match status" value="1"/>
</dbReference>
<dbReference type="Gene3D" id="3.30.930.10">
    <property type="entry name" value="Bira Bifunctional Protein, Domain 2"/>
    <property type="match status" value="1"/>
</dbReference>
<evidence type="ECO:0000313" key="16">
    <source>
        <dbReference type="Proteomes" id="UP000179014"/>
    </source>
</evidence>
<evidence type="ECO:0000256" key="7">
    <source>
        <dbReference type="ARBA" id="ARBA00022741"/>
    </source>
</evidence>
<keyword evidence="6 15" id="KW-0436">Ligase</keyword>
<evidence type="ECO:0000313" key="15">
    <source>
        <dbReference type="EMBL" id="OGG39818.1"/>
    </source>
</evidence>
<evidence type="ECO:0000256" key="5">
    <source>
        <dbReference type="ARBA" id="ARBA00022490"/>
    </source>
</evidence>